<dbReference type="SUPFAM" id="SSF46785">
    <property type="entry name" value="Winged helix' DNA-binding domain"/>
    <property type="match status" value="1"/>
</dbReference>
<comment type="caution">
    <text evidence="7">The sequence shown here is derived from an EMBL/GenBank/DDBJ whole genome shotgun (WGS) entry which is preliminary data.</text>
</comment>
<dbReference type="PANTHER" id="PTHR30136:SF35">
    <property type="entry name" value="HTH-TYPE TRANSCRIPTIONAL REGULATOR RV1719"/>
    <property type="match status" value="1"/>
</dbReference>
<dbReference type="RefSeq" id="WP_377815114.1">
    <property type="nucleotide sequence ID" value="NZ_JBHSLU010000004.1"/>
</dbReference>
<organism evidence="7 8">
    <name type="scientific">Bosea massiliensis</name>
    <dbReference type="NCBI Taxonomy" id="151419"/>
    <lineage>
        <taxon>Bacteria</taxon>
        <taxon>Pseudomonadati</taxon>
        <taxon>Pseudomonadota</taxon>
        <taxon>Alphaproteobacteria</taxon>
        <taxon>Hyphomicrobiales</taxon>
        <taxon>Boseaceae</taxon>
        <taxon>Bosea</taxon>
    </lineage>
</organism>
<dbReference type="Proteomes" id="UP001596060">
    <property type="component" value="Unassembled WGS sequence"/>
</dbReference>
<dbReference type="InterPro" id="IPR050707">
    <property type="entry name" value="HTH_MetabolicPath_Reg"/>
</dbReference>
<evidence type="ECO:0000313" key="8">
    <source>
        <dbReference type="Proteomes" id="UP001596060"/>
    </source>
</evidence>
<evidence type="ECO:0000256" key="4">
    <source>
        <dbReference type="SAM" id="MobiDB-lite"/>
    </source>
</evidence>
<evidence type="ECO:0000256" key="3">
    <source>
        <dbReference type="ARBA" id="ARBA00023163"/>
    </source>
</evidence>
<keyword evidence="2" id="KW-0238">DNA-binding</keyword>
<dbReference type="SUPFAM" id="SSF55781">
    <property type="entry name" value="GAF domain-like"/>
    <property type="match status" value="1"/>
</dbReference>
<dbReference type="InterPro" id="IPR036388">
    <property type="entry name" value="WH-like_DNA-bd_sf"/>
</dbReference>
<keyword evidence="3" id="KW-0804">Transcription</keyword>
<dbReference type="Pfam" id="PF01614">
    <property type="entry name" value="IclR_C"/>
    <property type="match status" value="1"/>
</dbReference>
<evidence type="ECO:0000256" key="1">
    <source>
        <dbReference type="ARBA" id="ARBA00023015"/>
    </source>
</evidence>
<dbReference type="PANTHER" id="PTHR30136">
    <property type="entry name" value="HELIX-TURN-HELIX TRANSCRIPTIONAL REGULATOR, ICLR FAMILY"/>
    <property type="match status" value="1"/>
</dbReference>
<feature type="region of interest" description="Disordered" evidence="4">
    <location>
        <begin position="257"/>
        <end position="284"/>
    </location>
</feature>
<keyword evidence="8" id="KW-1185">Reference proteome</keyword>
<evidence type="ECO:0000259" key="6">
    <source>
        <dbReference type="PROSITE" id="PS51078"/>
    </source>
</evidence>
<dbReference type="InterPro" id="IPR014757">
    <property type="entry name" value="Tscrpt_reg_IclR_C"/>
</dbReference>
<dbReference type="PROSITE" id="PS51077">
    <property type="entry name" value="HTH_ICLR"/>
    <property type="match status" value="1"/>
</dbReference>
<dbReference type="PROSITE" id="PS51078">
    <property type="entry name" value="ICLR_ED"/>
    <property type="match status" value="1"/>
</dbReference>
<accession>A0ABW0NVN8</accession>
<sequence>MIRAVERALAIFDAFDVQHQSLSLLEIGERISMPKATTFRLVNTLHRNGFLVRLEDQRYCLSLKILRLSGLVKSTLGIREAARPAMAEVCRATGETVTLNIRSGVERVCIDVVDTPSPLMTIVRPGDHVSLLRGATARLLLAYAGDEAIARIVAQSAAADKVDPTELMADLAKIRNQGFACTSGQRIPGVTAISVPIFDIKDEVHYSLSLTGPSIRMDPRLKEFKAIMLEAGASISAMMGTSQSTIAELELVAGSETKAPKKPVNGAVAASGTPKGSRRRAPAA</sequence>
<keyword evidence="1" id="KW-0805">Transcription regulation</keyword>
<dbReference type="InterPro" id="IPR005471">
    <property type="entry name" value="Tscrpt_reg_IclR_N"/>
</dbReference>
<evidence type="ECO:0000259" key="5">
    <source>
        <dbReference type="PROSITE" id="PS51077"/>
    </source>
</evidence>
<protein>
    <submittedName>
        <fullName evidence="7">IclR family transcriptional regulator</fullName>
    </submittedName>
</protein>
<name>A0ABW0NVN8_9HYPH</name>
<proteinExistence type="predicted"/>
<dbReference type="Gene3D" id="3.30.450.40">
    <property type="match status" value="1"/>
</dbReference>
<dbReference type="EMBL" id="JBHSLU010000004">
    <property type="protein sequence ID" value="MFC5504011.1"/>
    <property type="molecule type" value="Genomic_DNA"/>
</dbReference>
<reference evidence="8" key="1">
    <citation type="journal article" date="2019" name="Int. J. Syst. Evol. Microbiol.">
        <title>The Global Catalogue of Microorganisms (GCM) 10K type strain sequencing project: providing services to taxonomists for standard genome sequencing and annotation.</title>
        <authorList>
            <consortium name="The Broad Institute Genomics Platform"/>
            <consortium name="The Broad Institute Genome Sequencing Center for Infectious Disease"/>
            <person name="Wu L."/>
            <person name="Ma J."/>
        </authorList>
    </citation>
    <scope>NUCLEOTIDE SEQUENCE [LARGE SCALE GENOMIC DNA]</scope>
    <source>
        <strain evidence="8">CCUG 43117</strain>
    </source>
</reference>
<feature type="domain" description="HTH iclR-type" evidence="5">
    <location>
        <begin position="2"/>
        <end position="63"/>
    </location>
</feature>
<evidence type="ECO:0000256" key="2">
    <source>
        <dbReference type="ARBA" id="ARBA00023125"/>
    </source>
</evidence>
<dbReference type="InterPro" id="IPR036390">
    <property type="entry name" value="WH_DNA-bd_sf"/>
</dbReference>
<dbReference type="Gene3D" id="1.10.10.10">
    <property type="entry name" value="Winged helix-like DNA-binding domain superfamily/Winged helix DNA-binding domain"/>
    <property type="match status" value="1"/>
</dbReference>
<evidence type="ECO:0000313" key="7">
    <source>
        <dbReference type="EMBL" id="MFC5504011.1"/>
    </source>
</evidence>
<dbReference type="SMART" id="SM00346">
    <property type="entry name" value="HTH_ICLR"/>
    <property type="match status" value="1"/>
</dbReference>
<dbReference type="Pfam" id="PF09339">
    <property type="entry name" value="HTH_IclR"/>
    <property type="match status" value="1"/>
</dbReference>
<feature type="domain" description="IclR-ED" evidence="6">
    <location>
        <begin position="64"/>
        <end position="241"/>
    </location>
</feature>
<dbReference type="InterPro" id="IPR029016">
    <property type="entry name" value="GAF-like_dom_sf"/>
</dbReference>
<gene>
    <name evidence="7" type="ORF">ACFPN9_01925</name>
</gene>